<dbReference type="Proteomes" id="UP000266441">
    <property type="component" value="Unassembled WGS sequence"/>
</dbReference>
<dbReference type="GO" id="GO:0008081">
    <property type="term" value="F:phosphoric diester hydrolase activity"/>
    <property type="evidence" value="ECO:0007669"/>
    <property type="project" value="InterPro"/>
</dbReference>
<feature type="signal peptide" evidence="1">
    <location>
        <begin position="1"/>
        <end position="23"/>
    </location>
</feature>
<dbReference type="AlphaFoldDB" id="A0A399CRS5"/>
<dbReference type="RefSeq" id="WP_119352214.1">
    <property type="nucleotide sequence ID" value="NZ_QWET01000033.1"/>
</dbReference>
<dbReference type="GO" id="GO:0006629">
    <property type="term" value="P:lipid metabolic process"/>
    <property type="evidence" value="ECO:0007669"/>
    <property type="project" value="InterPro"/>
</dbReference>
<dbReference type="InterPro" id="IPR030395">
    <property type="entry name" value="GP_PDE_dom"/>
</dbReference>
<protein>
    <submittedName>
        <fullName evidence="3">Glycerophosphodiester phosphodiesterase</fullName>
    </submittedName>
</protein>
<proteinExistence type="predicted"/>
<comment type="caution">
    <text evidence="3">The sequence shown here is derived from an EMBL/GenBank/DDBJ whole genome shotgun (WGS) entry which is preliminary data.</text>
</comment>
<evidence type="ECO:0000313" key="3">
    <source>
        <dbReference type="EMBL" id="RIH62855.1"/>
    </source>
</evidence>
<reference evidence="3 4" key="1">
    <citation type="journal article" date="2015" name="Int. J. Syst. Evol. Microbiol.">
        <title>Mariniphaga sediminis sp. nov., isolated from coastal sediment.</title>
        <authorList>
            <person name="Wang F.Q."/>
            <person name="Shen Q.Y."/>
            <person name="Chen G.J."/>
            <person name="Du Z.J."/>
        </authorList>
    </citation>
    <scope>NUCLEOTIDE SEQUENCE [LARGE SCALE GENOMIC DNA]</scope>
    <source>
        <strain evidence="3 4">SY21</strain>
    </source>
</reference>
<dbReference type="PANTHER" id="PTHR46211">
    <property type="entry name" value="GLYCEROPHOSPHORYL DIESTER PHOSPHODIESTERASE"/>
    <property type="match status" value="1"/>
</dbReference>
<dbReference type="OrthoDB" id="9776255at2"/>
<dbReference type="Gene3D" id="3.20.20.190">
    <property type="entry name" value="Phosphatidylinositol (PI) phosphodiesterase"/>
    <property type="match status" value="1"/>
</dbReference>
<accession>A0A399CRS5</accession>
<name>A0A399CRS5_9BACT</name>
<organism evidence="3 4">
    <name type="scientific">Mariniphaga sediminis</name>
    <dbReference type="NCBI Taxonomy" id="1628158"/>
    <lineage>
        <taxon>Bacteria</taxon>
        <taxon>Pseudomonadati</taxon>
        <taxon>Bacteroidota</taxon>
        <taxon>Bacteroidia</taxon>
        <taxon>Marinilabiliales</taxon>
        <taxon>Prolixibacteraceae</taxon>
        <taxon>Mariniphaga</taxon>
    </lineage>
</organism>
<feature type="domain" description="GP-PDE" evidence="2">
    <location>
        <begin position="36"/>
        <end position="269"/>
    </location>
</feature>
<dbReference type="Pfam" id="PF03009">
    <property type="entry name" value="GDPD"/>
    <property type="match status" value="1"/>
</dbReference>
<dbReference type="PROSITE" id="PS51704">
    <property type="entry name" value="GP_PDE"/>
    <property type="match status" value="1"/>
</dbReference>
<evidence type="ECO:0000259" key="2">
    <source>
        <dbReference type="PROSITE" id="PS51704"/>
    </source>
</evidence>
<gene>
    <name evidence="3" type="ORF">D1164_22760</name>
</gene>
<evidence type="ECO:0000256" key="1">
    <source>
        <dbReference type="SAM" id="SignalP"/>
    </source>
</evidence>
<keyword evidence="1" id="KW-0732">Signal</keyword>
<sequence length="285" mass="32073">MKTILFVILISFLPAFCFSQAEAEKKSLSKIRLPERGLCAHRGAMKTHPENTLSAFKAAIEAGAHMIEFDVQLTKDNQMVVIHDGTVDRTTNGTGKVSDLTFAEIRTLDAGGWKSPDFKGEQIPTLDETLNIMPYNIWLNIHIKGDGDMGLRIAKVLAEKKRLHQAFLACGAKAAEMARKEVPEILICNMERQASNWDYVKGTMDMNADFIQLRGEIVPEFAEFNRTLKRSGIRINYFGTDSPEEMKRLFDYGVDFPLVNDIVHAVKVVKVLNITPVNPNFRLED</sequence>
<dbReference type="PANTHER" id="PTHR46211:SF1">
    <property type="entry name" value="GLYCEROPHOSPHODIESTER PHOSPHODIESTERASE, CYTOPLASMIC"/>
    <property type="match status" value="1"/>
</dbReference>
<evidence type="ECO:0000313" key="4">
    <source>
        <dbReference type="Proteomes" id="UP000266441"/>
    </source>
</evidence>
<dbReference type="InterPro" id="IPR017946">
    <property type="entry name" value="PLC-like_Pdiesterase_TIM-brl"/>
</dbReference>
<keyword evidence="4" id="KW-1185">Reference proteome</keyword>
<dbReference type="SUPFAM" id="SSF51695">
    <property type="entry name" value="PLC-like phosphodiesterases"/>
    <property type="match status" value="1"/>
</dbReference>
<feature type="chain" id="PRO_5017363263" evidence="1">
    <location>
        <begin position="24"/>
        <end position="285"/>
    </location>
</feature>
<dbReference type="EMBL" id="QWET01000033">
    <property type="protein sequence ID" value="RIH62855.1"/>
    <property type="molecule type" value="Genomic_DNA"/>
</dbReference>